<evidence type="ECO:0000256" key="2">
    <source>
        <dbReference type="ARBA" id="ARBA00023239"/>
    </source>
</evidence>
<dbReference type="Proteomes" id="UP000002209">
    <property type="component" value="Chromosome"/>
</dbReference>
<keyword evidence="16" id="KW-1185">Reference proteome</keyword>
<dbReference type="NCBIfam" id="NF009222">
    <property type="entry name" value="PRK12570.1"/>
    <property type="match status" value="1"/>
</dbReference>
<comment type="similarity">
    <text evidence="8 13">Belongs to the GCKR-like family. MurNAc-6-P etherase subfamily.</text>
</comment>
<dbReference type="SUPFAM" id="SSF53697">
    <property type="entry name" value="SIS domain"/>
    <property type="match status" value="1"/>
</dbReference>
<comment type="pathway">
    <text evidence="6">Amino-sugar metabolism; 1,6-anhydro-N-acetylmuramate degradation.</text>
</comment>
<dbReference type="GO" id="GO:0046348">
    <property type="term" value="P:amino sugar catabolic process"/>
    <property type="evidence" value="ECO:0007669"/>
    <property type="project" value="InterPro"/>
</dbReference>
<dbReference type="UniPathway" id="UPA00342"/>
<comment type="pathway">
    <text evidence="7">Cell wall biogenesis.</text>
</comment>
<proteinExistence type="inferred from homology"/>
<dbReference type="GO" id="GO:0016835">
    <property type="term" value="F:carbon-oxygen lyase activity"/>
    <property type="evidence" value="ECO:0007669"/>
    <property type="project" value="UniProtKB-UniRule"/>
</dbReference>
<evidence type="ECO:0000256" key="4">
    <source>
        <dbReference type="ARBA" id="ARBA00051747"/>
    </source>
</evidence>
<dbReference type="InterPro" id="IPR005486">
    <property type="entry name" value="Glucokinase_regulatory_CS"/>
</dbReference>
<comment type="catalytic activity">
    <reaction evidence="4 13">
        <text>N-acetyl-D-muramate 6-phosphate + H2O = N-acetyl-D-glucosamine 6-phosphate + (R)-lactate</text>
        <dbReference type="Rhea" id="RHEA:26410"/>
        <dbReference type="ChEBI" id="CHEBI:15377"/>
        <dbReference type="ChEBI" id="CHEBI:16004"/>
        <dbReference type="ChEBI" id="CHEBI:57513"/>
        <dbReference type="ChEBI" id="CHEBI:58722"/>
        <dbReference type="EC" id="4.2.1.126"/>
    </reaction>
</comment>
<evidence type="ECO:0000256" key="9">
    <source>
        <dbReference type="ARBA" id="ARBA00067056"/>
    </source>
</evidence>
<comment type="subunit">
    <text evidence="1 13">Homodimer.</text>
</comment>
<dbReference type="eggNOG" id="COG2103">
    <property type="taxonomic scope" value="Bacteria"/>
</dbReference>
<dbReference type="NCBIfam" id="TIGR00274">
    <property type="entry name" value="N-acetylmuramic acid 6-phosphate etherase"/>
    <property type="match status" value="1"/>
</dbReference>
<comment type="miscellaneous">
    <text evidence="13">A lyase-type mechanism (elimination/hydration) is suggested for the cleavage of the lactyl ether bond of MurNAc 6-phosphate, with the formation of an alpha,beta-unsaturated aldehyde intermediate with (E)-stereochemistry, followed by the syn addition of water to give product.</text>
</comment>
<dbReference type="PANTHER" id="PTHR10088">
    <property type="entry name" value="GLUCOKINASE REGULATORY PROTEIN"/>
    <property type="match status" value="1"/>
</dbReference>
<evidence type="ECO:0000256" key="3">
    <source>
        <dbReference type="ARBA" id="ARBA00023277"/>
    </source>
</evidence>
<dbReference type="EC" id="4.2.1.126" evidence="9 13"/>
<evidence type="ECO:0000256" key="1">
    <source>
        <dbReference type="ARBA" id="ARBA00011738"/>
    </source>
</evidence>
<dbReference type="FunFam" id="3.40.50.10490:FF:000014">
    <property type="entry name" value="N-acetylmuramic acid 6-phosphate etherase"/>
    <property type="match status" value="1"/>
</dbReference>
<accession>C1A6W7</accession>
<feature type="domain" description="SIS" evidence="14">
    <location>
        <begin position="67"/>
        <end position="231"/>
    </location>
</feature>
<dbReference type="NCBIfam" id="NF003915">
    <property type="entry name" value="PRK05441.1"/>
    <property type="match status" value="1"/>
</dbReference>
<keyword evidence="3 13" id="KW-0119">Carbohydrate metabolism</keyword>
<feature type="active site" evidence="13">
    <location>
        <position position="126"/>
    </location>
</feature>
<reference evidence="16" key="1">
    <citation type="submission" date="2006-03" db="EMBL/GenBank/DDBJ databases">
        <title>Complete genome sequence of Gemmatimonas aurantiaca T-27 that represents a novel phylum Gemmatimonadetes.</title>
        <authorList>
            <person name="Takasaki K."/>
            <person name="Ichikawa N."/>
            <person name="Miura H."/>
            <person name="Matsushita S."/>
            <person name="Watanabe Y."/>
            <person name="Oguchi A."/>
            <person name="Ankai A."/>
            <person name="Yashiro I."/>
            <person name="Takahashi M."/>
            <person name="Terui Y."/>
            <person name="Fukui S."/>
            <person name="Yokoyama H."/>
            <person name="Tanikawa S."/>
            <person name="Hanada S."/>
            <person name="Kamagata Y."/>
            <person name="Fujita N."/>
        </authorList>
    </citation>
    <scope>NUCLEOTIDE SEQUENCE [LARGE SCALE GENOMIC DNA]</scope>
    <source>
        <strain evidence="16">T-27 / DSM 14586 / JCM 11422 / NBRC 100505</strain>
    </source>
</reference>
<evidence type="ECO:0000313" key="16">
    <source>
        <dbReference type="Proteomes" id="UP000002209"/>
    </source>
</evidence>
<dbReference type="HAMAP" id="MF_00068">
    <property type="entry name" value="MurQ"/>
    <property type="match status" value="1"/>
</dbReference>
<dbReference type="FunFam" id="1.10.8.1080:FF:000001">
    <property type="entry name" value="N-acetylmuramic acid 6-phosphate etherase"/>
    <property type="match status" value="1"/>
</dbReference>
<comment type="function">
    <text evidence="13">Specifically catalyzes the cleavage of the D-lactyl ether substituent of MurNAc 6-phosphate, producing GlcNAc 6-phosphate and D-lactate.</text>
</comment>
<dbReference type="STRING" id="379066.GAU_0935"/>
<dbReference type="InterPro" id="IPR005488">
    <property type="entry name" value="Etherase_MurQ"/>
</dbReference>
<evidence type="ECO:0000256" key="6">
    <source>
        <dbReference type="ARBA" id="ARBA00060595"/>
    </source>
</evidence>
<dbReference type="CDD" id="cd05007">
    <property type="entry name" value="SIS_Etherase"/>
    <property type="match status" value="1"/>
</dbReference>
<dbReference type="GO" id="GO:0009254">
    <property type="term" value="P:peptidoglycan turnover"/>
    <property type="evidence" value="ECO:0007669"/>
    <property type="project" value="TreeGrafter"/>
</dbReference>
<sequence>MRTVPNLAIVNSPTLDSRVTERRNPRTVDIDLASPLEIVDQINAEDRLVADAVASQREPIAETIALIESAFRAGRRLLYIGAGTSGRLGVLDASECPPTFGTDTGMVIGIIAGGDRALRTPIEGAEDDPDAGAAEMDARDVSQGDVVVGIAASGTTPYVRGALTRARALGARTALIACTEPPAAMRAVADVCILPIVGPEVLTGSTRLKAGTATKLVCNLLTTGAMIRIGKSYGNLMVDLRATNVKLQDRAERIVMEVTGIARDDARALLTAADGRVKRALVMQALGVDAATADARLAAEGGVIRRVVPNAPPPVTSAVTSSAAERAS</sequence>
<evidence type="ECO:0000256" key="12">
    <source>
        <dbReference type="ARBA" id="ARBA00084049"/>
    </source>
</evidence>
<evidence type="ECO:0000256" key="10">
    <source>
        <dbReference type="ARBA" id="ARBA00070061"/>
    </source>
</evidence>
<evidence type="ECO:0000256" key="5">
    <source>
        <dbReference type="ARBA" id="ARBA00060532"/>
    </source>
</evidence>
<dbReference type="InterPro" id="IPR046348">
    <property type="entry name" value="SIS_dom_sf"/>
</dbReference>
<dbReference type="PANTHER" id="PTHR10088:SF4">
    <property type="entry name" value="GLUCOKINASE REGULATORY PROTEIN"/>
    <property type="match status" value="1"/>
</dbReference>
<gene>
    <name evidence="13" type="primary">murQ</name>
    <name evidence="15" type="ordered locus">GAU_0935</name>
</gene>
<dbReference type="EMBL" id="AP009153">
    <property type="protein sequence ID" value="BAH37977.1"/>
    <property type="molecule type" value="Genomic_DNA"/>
</dbReference>
<keyword evidence="2 13" id="KW-0456">Lyase</keyword>
<evidence type="ECO:0000313" key="15">
    <source>
        <dbReference type="EMBL" id="BAH37977.1"/>
    </source>
</evidence>
<dbReference type="Gene3D" id="3.40.50.10490">
    <property type="entry name" value="Glucose-6-phosphate isomerase like protein, domain 1"/>
    <property type="match status" value="1"/>
</dbReference>
<dbReference type="GO" id="GO:0097173">
    <property type="term" value="P:N-acetylmuramic acid catabolic process"/>
    <property type="evidence" value="ECO:0007669"/>
    <property type="project" value="UniProtKB-UniPathway"/>
</dbReference>
<dbReference type="RefSeq" id="WP_012682424.1">
    <property type="nucleotide sequence ID" value="NC_012489.1"/>
</dbReference>
<evidence type="ECO:0000259" key="14">
    <source>
        <dbReference type="PROSITE" id="PS51464"/>
    </source>
</evidence>
<dbReference type="GO" id="GO:0097367">
    <property type="term" value="F:carbohydrate derivative binding"/>
    <property type="evidence" value="ECO:0007669"/>
    <property type="project" value="InterPro"/>
</dbReference>
<evidence type="ECO:0000256" key="13">
    <source>
        <dbReference type="HAMAP-Rule" id="MF_00068"/>
    </source>
</evidence>
<dbReference type="KEGG" id="gau:GAU_0935"/>
<comment type="pathway">
    <text evidence="5 13">Amino-sugar metabolism; N-acetylmuramate degradation.</text>
</comment>
<evidence type="ECO:0000256" key="8">
    <source>
        <dbReference type="ARBA" id="ARBA00061234"/>
    </source>
</evidence>
<dbReference type="InterPro" id="IPR040190">
    <property type="entry name" value="MURQ/GCKR"/>
</dbReference>
<dbReference type="PROSITE" id="PS51464">
    <property type="entry name" value="SIS"/>
    <property type="match status" value="1"/>
</dbReference>
<dbReference type="Pfam" id="PF22645">
    <property type="entry name" value="GKRP_SIS_N"/>
    <property type="match status" value="1"/>
</dbReference>
<evidence type="ECO:0000256" key="7">
    <source>
        <dbReference type="ARBA" id="ARBA00060672"/>
    </source>
</evidence>
<dbReference type="Gene3D" id="1.10.8.1080">
    <property type="match status" value="1"/>
</dbReference>
<evidence type="ECO:0000256" key="11">
    <source>
        <dbReference type="ARBA" id="ARBA00077905"/>
    </source>
</evidence>
<feature type="active site" description="Proton donor" evidence="13">
    <location>
        <position position="95"/>
    </location>
</feature>
<dbReference type="HOGENOM" id="CLU_049049_1_1_0"/>
<dbReference type="PROSITE" id="PS01272">
    <property type="entry name" value="GCKR"/>
    <property type="match status" value="1"/>
</dbReference>
<organism evidence="15 16">
    <name type="scientific">Gemmatimonas aurantiaca (strain DSM 14586 / JCM 11422 / NBRC 100505 / T-27)</name>
    <dbReference type="NCBI Taxonomy" id="379066"/>
    <lineage>
        <taxon>Bacteria</taxon>
        <taxon>Pseudomonadati</taxon>
        <taxon>Gemmatimonadota</taxon>
        <taxon>Gemmatimonadia</taxon>
        <taxon>Gemmatimonadales</taxon>
        <taxon>Gemmatimonadaceae</taxon>
        <taxon>Gemmatimonas</taxon>
    </lineage>
</organism>
<dbReference type="InterPro" id="IPR001347">
    <property type="entry name" value="SIS_dom"/>
</dbReference>
<name>C1A6W7_GEMAT</name>
<dbReference type="AlphaFoldDB" id="C1A6W7"/>
<protein>
    <recommendedName>
        <fullName evidence="10 13">N-acetylmuramic acid 6-phosphate etherase</fullName>
        <shortName evidence="13">MurNAc-6-P etherase</shortName>
        <ecNumber evidence="9 13">4.2.1.126</ecNumber>
    </recommendedName>
    <alternativeName>
        <fullName evidence="12 13">N-acetylmuramic acid 6-phosphate hydrolase</fullName>
    </alternativeName>
    <alternativeName>
        <fullName evidence="11 13">N-acetylmuramic acid 6-phosphate lyase</fullName>
    </alternativeName>
</protein>
<dbReference type="GO" id="GO:0016803">
    <property type="term" value="F:ether hydrolase activity"/>
    <property type="evidence" value="ECO:0007669"/>
    <property type="project" value="TreeGrafter"/>
</dbReference>